<dbReference type="Pfam" id="PF00528">
    <property type="entry name" value="BPD_transp_1"/>
    <property type="match status" value="1"/>
</dbReference>
<keyword evidence="3" id="KW-1003">Cell membrane</keyword>
<comment type="similarity">
    <text evidence="7">Belongs to the binding-protein-dependent transport system permease family.</text>
</comment>
<feature type="transmembrane region" description="Helical" evidence="7">
    <location>
        <begin position="136"/>
        <end position="159"/>
    </location>
</feature>
<feature type="transmembrane region" description="Helical" evidence="7">
    <location>
        <begin position="180"/>
        <end position="203"/>
    </location>
</feature>
<proteinExistence type="inferred from homology"/>
<evidence type="ECO:0000313" key="9">
    <source>
        <dbReference type="EMBL" id="BCJ37618.1"/>
    </source>
</evidence>
<gene>
    <name evidence="9" type="ORF">Athai_51210</name>
</gene>
<dbReference type="InterPro" id="IPR000515">
    <property type="entry name" value="MetI-like"/>
</dbReference>
<comment type="subcellular location">
    <subcellularLocation>
        <location evidence="1 7">Cell membrane</location>
        <topology evidence="1 7">Multi-pass membrane protein</topology>
    </subcellularLocation>
</comment>
<sequence length="276" mass="30248">MATTTRQRTGWTIANVVVAIYALIPVLWLLSLSLKDKSTFTDGHFIPRKWTFENYINIFKVGSFGRPLINSIGIAVISTLIAIVFGTFAAYAIARLQFPGKRLMLGASLLIAMFPQVSLVTPMFQIERQIGLFNTWPGLILPYITFALPLTIYTLSAFLREIPWELEKAAKMDGATPFQAFRQVIVPLAMPGVITTAILAFIMCWNDFVFAISLTSSNTARTAPAAISFFTGASQFEDPVGSIMAAAVVITIPIIIFVLIFQRRIVSGLTSGAVKG</sequence>
<dbReference type="GO" id="GO:0005886">
    <property type="term" value="C:plasma membrane"/>
    <property type="evidence" value="ECO:0007669"/>
    <property type="project" value="UniProtKB-SubCell"/>
</dbReference>
<evidence type="ECO:0000256" key="4">
    <source>
        <dbReference type="ARBA" id="ARBA00022692"/>
    </source>
</evidence>
<dbReference type="PANTHER" id="PTHR32243">
    <property type="entry name" value="MALTOSE TRANSPORT SYSTEM PERMEASE-RELATED"/>
    <property type="match status" value="1"/>
</dbReference>
<dbReference type="AlphaFoldDB" id="A0A7R7DTP2"/>
<evidence type="ECO:0000256" key="6">
    <source>
        <dbReference type="ARBA" id="ARBA00023136"/>
    </source>
</evidence>
<evidence type="ECO:0000256" key="1">
    <source>
        <dbReference type="ARBA" id="ARBA00004651"/>
    </source>
</evidence>
<feature type="transmembrane region" description="Helical" evidence="7">
    <location>
        <begin position="240"/>
        <end position="261"/>
    </location>
</feature>
<dbReference type="InterPro" id="IPR050901">
    <property type="entry name" value="BP-dep_ABC_trans_perm"/>
</dbReference>
<evidence type="ECO:0000256" key="5">
    <source>
        <dbReference type="ARBA" id="ARBA00022989"/>
    </source>
</evidence>
<evidence type="ECO:0000256" key="7">
    <source>
        <dbReference type="RuleBase" id="RU363032"/>
    </source>
</evidence>
<dbReference type="RefSeq" id="WP_203963803.1">
    <property type="nucleotide sequence ID" value="NZ_AP023355.1"/>
</dbReference>
<dbReference type="KEGG" id="atl:Athai_51210"/>
<reference evidence="9 10" key="1">
    <citation type="submission" date="2020-08" db="EMBL/GenBank/DDBJ databases">
        <title>Whole genome shotgun sequence of Actinocatenispora thailandica NBRC 105041.</title>
        <authorList>
            <person name="Komaki H."/>
            <person name="Tamura T."/>
        </authorList>
    </citation>
    <scope>NUCLEOTIDE SEQUENCE [LARGE SCALE GENOMIC DNA]</scope>
    <source>
        <strain evidence="9 10">NBRC 105041</strain>
    </source>
</reference>
<keyword evidence="5 7" id="KW-1133">Transmembrane helix</keyword>
<evidence type="ECO:0000259" key="8">
    <source>
        <dbReference type="PROSITE" id="PS50928"/>
    </source>
</evidence>
<dbReference type="EMBL" id="AP023355">
    <property type="protein sequence ID" value="BCJ37618.1"/>
    <property type="molecule type" value="Genomic_DNA"/>
</dbReference>
<feature type="transmembrane region" description="Helical" evidence="7">
    <location>
        <begin position="12"/>
        <end position="30"/>
    </location>
</feature>
<feature type="transmembrane region" description="Helical" evidence="7">
    <location>
        <begin position="103"/>
        <end position="124"/>
    </location>
</feature>
<dbReference type="PROSITE" id="PS50928">
    <property type="entry name" value="ABC_TM1"/>
    <property type="match status" value="1"/>
</dbReference>
<dbReference type="GO" id="GO:0055085">
    <property type="term" value="P:transmembrane transport"/>
    <property type="evidence" value="ECO:0007669"/>
    <property type="project" value="InterPro"/>
</dbReference>
<dbReference type="InterPro" id="IPR035906">
    <property type="entry name" value="MetI-like_sf"/>
</dbReference>
<evidence type="ECO:0000256" key="2">
    <source>
        <dbReference type="ARBA" id="ARBA00022448"/>
    </source>
</evidence>
<protein>
    <submittedName>
        <fullName evidence="9">Sugar ABC transporter permease</fullName>
    </submittedName>
</protein>
<accession>A0A7R7DTP2</accession>
<dbReference type="CDD" id="cd06261">
    <property type="entry name" value="TM_PBP2"/>
    <property type="match status" value="1"/>
</dbReference>
<evidence type="ECO:0000256" key="3">
    <source>
        <dbReference type="ARBA" id="ARBA00022475"/>
    </source>
</evidence>
<feature type="domain" description="ABC transmembrane type-1" evidence="8">
    <location>
        <begin position="68"/>
        <end position="261"/>
    </location>
</feature>
<keyword evidence="6 7" id="KW-0472">Membrane</keyword>
<organism evidence="9 10">
    <name type="scientific">Actinocatenispora thailandica</name>
    <dbReference type="NCBI Taxonomy" id="227318"/>
    <lineage>
        <taxon>Bacteria</taxon>
        <taxon>Bacillati</taxon>
        <taxon>Actinomycetota</taxon>
        <taxon>Actinomycetes</taxon>
        <taxon>Micromonosporales</taxon>
        <taxon>Micromonosporaceae</taxon>
        <taxon>Actinocatenispora</taxon>
    </lineage>
</organism>
<name>A0A7R7DTP2_9ACTN</name>
<keyword evidence="10" id="KW-1185">Reference proteome</keyword>
<keyword evidence="4 7" id="KW-0812">Transmembrane</keyword>
<evidence type="ECO:0000313" key="10">
    <source>
        <dbReference type="Proteomes" id="UP000611640"/>
    </source>
</evidence>
<keyword evidence="2 7" id="KW-0813">Transport</keyword>
<dbReference type="SUPFAM" id="SSF161098">
    <property type="entry name" value="MetI-like"/>
    <property type="match status" value="1"/>
</dbReference>
<dbReference type="Gene3D" id="1.10.3720.10">
    <property type="entry name" value="MetI-like"/>
    <property type="match status" value="1"/>
</dbReference>
<dbReference type="Proteomes" id="UP000611640">
    <property type="component" value="Chromosome"/>
</dbReference>
<feature type="transmembrane region" description="Helical" evidence="7">
    <location>
        <begin position="68"/>
        <end position="91"/>
    </location>
</feature>
<dbReference type="PANTHER" id="PTHR32243:SF18">
    <property type="entry name" value="INNER MEMBRANE ABC TRANSPORTER PERMEASE PROTEIN YCJP"/>
    <property type="match status" value="1"/>
</dbReference>